<gene>
    <name evidence="6" type="ORF">DLAC_07887</name>
</gene>
<dbReference type="Gene3D" id="1.25.40.90">
    <property type="match status" value="1"/>
</dbReference>
<feature type="compositionally biased region" description="Pro residues" evidence="3">
    <location>
        <begin position="1"/>
        <end position="13"/>
    </location>
</feature>
<accession>A0A151ZAS4</accession>
<comment type="caution">
    <text evidence="6">The sequence shown here is derived from an EMBL/GenBank/DDBJ whole genome shotgun (WGS) entry which is preliminary data.</text>
</comment>
<evidence type="ECO:0000313" key="6">
    <source>
        <dbReference type="EMBL" id="KYQ90994.1"/>
    </source>
</evidence>
<dbReference type="InterPro" id="IPR006569">
    <property type="entry name" value="CID_dom"/>
</dbReference>
<feature type="compositionally biased region" description="Pro residues" evidence="3">
    <location>
        <begin position="143"/>
        <end position="164"/>
    </location>
</feature>
<reference evidence="6 7" key="1">
    <citation type="submission" date="2015-12" db="EMBL/GenBank/DDBJ databases">
        <title>Dictyostelia acquired genes for synthesis and detection of signals that induce cell-type specialization by lateral gene transfer from prokaryotes.</title>
        <authorList>
            <person name="Gloeckner G."/>
            <person name="Schaap P."/>
        </authorList>
    </citation>
    <scope>NUCLEOTIDE SEQUENCE [LARGE SCALE GENOMIC DNA]</scope>
    <source>
        <strain evidence="6 7">TK</strain>
    </source>
</reference>
<evidence type="ECO:0008006" key="8">
    <source>
        <dbReference type="Google" id="ProtNLM"/>
    </source>
</evidence>
<dbReference type="CDD" id="cd00590">
    <property type="entry name" value="RRM_SF"/>
    <property type="match status" value="1"/>
</dbReference>
<dbReference type="AlphaFoldDB" id="A0A151ZAS4"/>
<evidence type="ECO:0000313" key="7">
    <source>
        <dbReference type="Proteomes" id="UP000076078"/>
    </source>
</evidence>
<evidence type="ECO:0000259" key="5">
    <source>
        <dbReference type="PROSITE" id="PS51391"/>
    </source>
</evidence>
<dbReference type="Pfam" id="PF00076">
    <property type="entry name" value="RRM_1"/>
    <property type="match status" value="2"/>
</dbReference>
<dbReference type="InterPro" id="IPR012677">
    <property type="entry name" value="Nucleotide-bd_a/b_plait_sf"/>
</dbReference>
<dbReference type="GO" id="GO:0003723">
    <property type="term" value="F:RNA binding"/>
    <property type="evidence" value="ECO:0007669"/>
    <property type="project" value="UniProtKB-UniRule"/>
</dbReference>
<dbReference type="Gene3D" id="3.30.70.330">
    <property type="match status" value="2"/>
</dbReference>
<dbReference type="InterPro" id="IPR008942">
    <property type="entry name" value="ENTH_VHS"/>
</dbReference>
<name>A0A151ZAS4_TIELA</name>
<evidence type="ECO:0000256" key="3">
    <source>
        <dbReference type="SAM" id="MobiDB-lite"/>
    </source>
</evidence>
<feature type="compositionally biased region" description="Basic and acidic residues" evidence="3">
    <location>
        <begin position="285"/>
        <end position="295"/>
    </location>
</feature>
<evidence type="ECO:0000256" key="1">
    <source>
        <dbReference type="ARBA" id="ARBA00022884"/>
    </source>
</evidence>
<keyword evidence="7" id="KW-1185">Reference proteome</keyword>
<dbReference type="InterPro" id="IPR035979">
    <property type="entry name" value="RBD_domain_sf"/>
</dbReference>
<dbReference type="PANTHER" id="PTHR48024">
    <property type="entry name" value="GEO13361P1-RELATED"/>
    <property type="match status" value="1"/>
</dbReference>
<evidence type="ECO:0000259" key="4">
    <source>
        <dbReference type="PROSITE" id="PS50102"/>
    </source>
</evidence>
<feature type="compositionally biased region" description="Pro residues" evidence="3">
    <location>
        <begin position="121"/>
        <end position="131"/>
    </location>
</feature>
<sequence length="490" mass="55724">MNIDQPPPPPPPSSEYSANGQSQEKKYIPRDIYTVWIGGTPIDTKEAELFNLFKSFGAIEKIKISDHCAFVTYEHPKSASIAVRNTNGISFRGHVIKVQIATEKSFSKATQHTRQPKLHQPQPPPPPPPLQQSPSIHHGGIHSPPPPPPPPTQQPPQPPPPTQQPPSTTSTTAATQVGDLGDDDPFVNRKLFLLQIGNESTEDLRNRFSKYGPIEEIIISQKNHAFVKFIKVESAVVAKRELAWKYKIQYDKREGPTQPFKHDRSHYYHPSSQFYHLPIPQVPENRVRDSQRDIQEPSNQPPSTPSQGNGLLPTPQPVNYYQLQQQLQQQKSAYQSSILVPGLSSSELLSQDETLQFNYLMENLKPSKDSIREAKDWILLHIRSLSSIIGLIIIFLDQHKDQFKVKLNVVYLLNDIIYFGFTRRGVFDQLDFIAIELEPHLKTIIAYFSLDSNQDKKLISTLLELWDTKQYFPPTTIKHLITILSHHPIN</sequence>
<keyword evidence="1 2" id="KW-0694">RNA-binding</keyword>
<proteinExistence type="predicted"/>
<dbReference type="PROSITE" id="PS50102">
    <property type="entry name" value="RRM"/>
    <property type="match status" value="2"/>
</dbReference>
<dbReference type="PANTHER" id="PTHR48024:SF56">
    <property type="entry name" value="HETEROGENEOUS NUCLEAR RIBONUCLEOPROTEIN A0"/>
    <property type="match status" value="1"/>
</dbReference>
<dbReference type="OMA" id="RCAFIKY"/>
<feature type="region of interest" description="Disordered" evidence="3">
    <location>
        <begin position="1"/>
        <end position="25"/>
    </location>
</feature>
<dbReference type="SMART" id="SM00360">
    <property type="entry name" value="RRM"/>
    <property type="match status" value="2"/>
</dbReference>
<dbReference type="SUPFAM" id="SSF54928">
    <property type="entry name" value="RNA-binding domain, RBD"/>
    <property type="match status" value="1"/>
</dbReference>
<dbReference type="Proteomes" id="UP000076078">
    <property type="component" value="Unassembled WGS sequence"/>
</dbReference>
<dbReference type="EMBL" id="LODT01000035">
    <property type="protein sequence ID" value="KYQ90994.1"/>
    <property type="molecule type" value="Genomic_DNA"/>
</dbReference>
<dbReference type="PROSITE" id="PS51391">
    <property type="entry name" value="CID"/>
    <property type="match status" value="1"/>
</dbReference>
<feature type="region of interest" description="Disordered" evidence="3">
    <location>
        <begin position="106"/>
        <end position="183"/>
    </location>
</feature>
<feature type="domain" description="RRM" evidence="4">
    <location>
        <begin position="189"/>
        <end position="242"/>
    </location>
</feature>
<feature type="domain" description="CID" evidence="5">
    <location>
        <begin position="349"/>
        <end position="488"/>
    </location>
</feature>
<dbReference type="OrthoDB" id="21470at2759"/>
<feature type="region of interest" description="Disordered" evidence="3">
    <location>
        <begin position="285"/>
        <end position="315"/>
    </location>
</feature>
<organism evidence="6 7">
    <name type="scientific">Tieghemostelium lacteum</name>
    <name type="common">Slime mold</name>
    <name type="synonym">Dictyostelium lacteum</name>
    <dbReference type="NCBI Taxonomy" id="361077"/>
    <lineage>
        <taxon>Eukaryota</taxon>
        <taxon>Amoebozoa</taxon>
        <taxon>Evosea</taxon>
        <taxon>Eumycetozoa</taxon>
        <taxon>Dictyostelia</taxon>
        <taxon>Dictyosteliales</taxon>
        <taxon>Raperosteliaceae</taxon>
        <taxon>Tieghemostelium</taxon>
    </lineage>
</organism>
<protein>
    <recommendedName>
        <fullName evidence="8">RNA-binding region RNP-1 domain-containing protein</fullName>
    </recommendedName>
</protein>
<dbReference type="InterPro" id="IPR000504">
    <property type="entry name" value="RRM_dom"/>
</dbReference>
<dbReference type="InterPro" id="IPR050886">
    <property type="entry name" value="RNA-binding_reg"/>
</dbReference>
<dbReference type="SMART" id="SM00582">
    <property type="entry name" value="RPR"/>
    <property type="match status" value="1"/>
</dbReference>
<feature type="domain" description="RRM" evidence="4">
    <location>
        <begin position="33"/>
        <end position="103"/>
    </location>
</feature>
<evidence type="ECO:0000256" key="2">
    <source>
        <dbReference type="PROSITE-ProRule" id="PRU00176"/>
    </source>
</evidence>
<dbReference type="InParanoid" id="A0A151ZAS4"/>
<dbReference type="STRING" id="361077.A0A151ZAS4"/>
<dbReference type="Pfam" id="PF04818">
    <property type="entry name" value="CID"/>
    <property type="match status" value="1"/>
</dbReference>